<feature type="transmembrane region" description="Helical" evidence="5">
    <location>
        <begin position="306"/>
        <end position="327"/>
    </location>
</feature>
<keyword evidence="2 5" id="KW-0812">Transmembrane</keyword>
<gene>
    <name evidence="6" type="ORF">L207DRAFT_525721</name>
</gene>
<dbReference type="PANTHER" id="PTHR23502:SF157">
    <property type="entry name" value="MAJOR FACILITATOR SUPERFAMILY (MFS) PROFILE DOMAIN-CONTAINING PROTEIN-RELATED"/>
    <property type="match status" value="1"/>
</dbReference>
<dbReference type="GO" id="GO:0016020">
    <property type="term" value="C:membrane"/>
    <property type="evidence" value="ECO:0007669"/>
    <property type="project" value="UniProtKB-SubCell"/>
</dbReference>
<feature type="transmembrane region" description="Helical" evidence="5">
    <location>
        <begin position="339"/>
        <end position="358"/>
    </location>
</feature>
<dbReference type="Proteomes" id="UP000235786">
    <property type="component" value="Unassembled WGS sequence"/>
</dbReference>
<evidence type="ECO:0000256" key="3">
    <source>
        <dbReference type="ARBA" id="ARBA00022989"/>
    </source>
</evidence>
<feature type="transmembrane region" description="Helical" evidence="5">
    <location>
        <begin position="172"/>
        <end position="190"/>
    </location>
</feature>
<evidence type="ECO:0000256" key="4">
    <source>
        <dbReference type="ARBA" id="ARBA00023136"/>
    </source>
</evidence>
<keyword evidence="7" id="KW-1185">Reference proteome</keyword>
<dbReference type="PANTHER" id="PTHR23502">
    <property type="entry name" value="MAJOR FACILITATOR SUPERFAMILY"/>
    <property type="match status" value="1"/>
</dbReference>
<evidence type="ECO:0000256" key="2">
    <source>
        <dbReference type="ARBA" id="ARBA00022692"/>
    </source>
</evidence>
<accession>A0A2J6S0T3</accession>
<name>A0A2J6S0T3_HYAVF</name>
<organism evidence="6 7">
    <name type="scientific">Hyaloscypha variabilis (strain UAMH 11265 / GT02V1 / F)</name>
    <name type="common">Meliniomyces variabilis</name>
    <dbReference type="NCBI Taxonomy" id="1149755"/>
    <lineage>
        <taxon>Eukaryota</taxon>
        <taxon>Fungi</taxon>
        <taxon>Dikarya</taxon>
        <taxon>Ascomycota</taxon>
        <taxon>Pezizomycotina</taxon>
        <taxon>Leotiomycetes</taxon>
        <taxon>Helotiales</taxon>
        <taxon>Hyaloscyphaceae</taxon>
        <taxon>Hyaloscypha</taxon>
        <taxon>Hyaloscypha variabilis</taxon>
    </lineage>
</organism>
<feature type="transmembrane region" description="Helical" evidence="5">
    <location>
        <begin position="55"/>
        <end position="76"/>
    </location>
</feature>
<dbReference type="OrthoDB" id="5410178at2759"/>
<dbReference type="SUPFAM" id="SSF103473">
    <property type="entry name" value="MFS general substrate transporter"/>
    <property type="match status" value="1"/>
</dbReference>
<evidence type="ECO:0000313" key="6">
    <source>
        <dbReference type="EMBL" id="PMD44386.1"/>
    </source>
</evidence>
<dbReference type="STRING" id="1149755.A0A2J6S0T3"/>
<sequence>MTTLSLSLAATASSLSLKEQVRWYGFECSDGNDFQISWLVDDSAHPRNWPFWTKFFTAVLISLDFFTTMISTVGNGRDDNNISPVFAMFAYTSMRWVFWNAAIIEFTQGFLTLFLKESRPSQILRKRLHLLNQASTSETPFTIDNPDESLSWHDFITDSLTCPTRLFLMEPIALLLTLMCAVAFGQIYLFTQALPAIYTQAPLSFTTEHASLSFIPIAIGLGLNIIPRFYDHDLLKRIKGRNGVIEPKHKIRAFAIDVPILAIDLWWFAWTIPPSVPAPWPVSFLPLILIGFATNESDCNLAGYMIASYTFFSTSAFTSLEFVRVVMYGRVGANKATTILAALAAAFCGAPVLFLRYGERLRKRSAFSRYSREAEKKMGDPGGTQSV</sequence>
<proteinExistence type="predicted"/>
<feature type="transmembrane region" description="Helical" evidence="5">
    <location>
        <begin position="210"/>
        <end position="230"/>
    </location>
</feature>
<evidence type="ECO:0008006" key="8">
    <source>
        <dbReference type="Google" id="ProtNLM"/>
    </source>
</evidence>
<evidence type="ECO:0000256" key="1">
    <source>
        <dbReference type="ARBA" id="ARBA00004141"/>
    </source>
</evidence>
<protein>
    <recommendedName>
        <fullName evidence="8">MFS general substrate transporter</fullName>
    </recommendedName>
</protein>
<evidence type="ECO:0000256" key="5">
    <source>
        <dbReference type="SAM" id="Phobius"/>
    </source>
</evidence>
<comment type="subcellular location">
    <subcellularLocation>
        <location evidence="1">Membrane</location>
        <topology evidence="1">Multi-pass membrane protein</topology>
    </subcellularLocation>
</comment>
<dbReference type="EMBL" id="KZ613941">
    <property type="protein sequence ID" value="PMD44386.1"/>
    <property type="molecule type" value="Genomic_DNA"/>
</dbReference>
<evidence type="ECO:0000313" key="7">
    <source>
        <dbReference type="Proteomes" id="UP000235786"/>
    </source>
</evidence>
<reference evidence="6 7" key="1">
    <citation type="submission" date="2016-04" db="EMBL/GenBank/DDBJ databases">
        <title>A degradative enzymes factory behind the ericoid mycorrhizal symbiosis.</title>
        <authorList>
            <consortium name="DOE Joint Genome Institute"/>
            <person name="Martino E."/>
            <person name="Morin E."/>
            <person name="Grelet G."/>
            <person name="Kuo A."/>
            <person name="Kohler A."/>
            <person name="Daghino S."/>
            <person name="Barry K."/>
            <person name="Choi C."/>
            <person name="Cichocki N."/>
            <person name="Clum A."/>
            <person name="Copeland A."/>
            <person name="Hainaut M."/>
            <person name="Haridas S."/>
            <person name="Labutti K."/>
            <person name="Lindquist E."/>
            <person name="Lipzen A."/>
            <person name="Khouja H.-R."/>
            <person name="Murat C."/>
            <person name="Ohm R."/>
            <person name="Olson A."/>
            <person name="Spatafora J."/>
            <person name="Veneault-Fourrey C."/>
            <person name="Henrissat B."/>
            <person name="Grigoriev I."/>
            <person name="Martin F."/>
            <person name="Perotto S."/>
        </authorList>
    </citation>
    <scope>NUCLEOTIDE SEQUENCE [LARGE SCALE GENOMIC DNA]</scope>
    <source>
        <strain evidence="6 7">F</strain>
    </source>
</reference>
<feature type="transmembrane region" description="Helical" evidence="5">
    <location>
        <begin position="251"/>
        <end position="272"/>
    </location>
</feature>
<feature type="transmembrane region" description="Helical" evidence="5">
    <location>
        <begin position="96"/>
        <end position="115"/>
    </location>
</feature>
<dbReference type="GO" id="GO:0022857">
    <property type="term" value="F:transmembrane transporter activity"/>
    <property type="evidence" value="ECO:0007669"/>
    <property type="project" value="TreeGrafter"/>
</dbReference>
<keyword evidence="3 5" id="KW-1133">Transmembrane helix</keyword>
<dbReference type="InterPro" id="IPR036259">
    <property type="entry name" value="MFS_trans_sf"/>
</dbReference>
<feature type="transmembrane region" description="Helical" evidence="5">
    <location>
        <begin position="278"/>
        <end position="294"/>
    </location>
</feature>
<keyword evidence="4 5" id="KW-0472">Membrane</keyword>
<dbReference type="AlphaFoldDB" id="A0A2J6S0T3"/>